<keyword evidence="5" id="KW-0808">Transferase</keyword>
<evidence type="ECO:0000256" key="2">
    <source>
        <dbReference type="ARBA" id="ARBA00023150"/>
    </source>
</evidence>
<feature type="region of interest" description="Disordered" evidence="4">
    <location>
        <begin position="1"/>
        <end position="30"/>
    </location>
</feature>
<dbReference type="InterPro" id="IPR016193">
    <property type="entry name" value="Cytidine_deaminase-like"/>
</dbReference>
<proteinExistence type="inferred from homology"/>
<dbReference type="SUPFAM" id="SSF53927">
    <property type="entry name" value="Cytidine deaminase-like"/>
    <property type="match status" value="1"/>
</dbReference>
<name>A0A3M8Q7Q3_9GAMM</name>
<dbReference type="HAMAP" id="MF_00187">
    <property type="entry name" value="FdhD"/>
    <property type="match status" value="1"/>
</dbReference>
<comment type="function">
    <text evidence="3">Required for formate dehydrogenase (FDH) activity. Acts as a sulfur carrier protein that transfers sulfur from IscS to the molybdenum cofactor prior to its insertion into FDH.</text>
</comment>
<dbReference type="RefSeq" id="WP_123094604.1">
    <property type="nucleotide sequence ID" value="NZ_RIZG01000002.1"/>
</dbReference>
<comment type="subcellular location">
    <subcellularLocation>
        <location evidence="3">Cytoplasm</location>
    </subcellularLocation>
</comment>
<evidence type="ECO:0000256" key="3">
    <source>
        <dbReference type="HAMAP-Rule" id="MF_00187"/>
    </source>
</evidence>
<dbReference type="AlphaFoldDB" id="A0A3M8Q7Q3"/>
<dbReference type="GO" id="GO:0005737">
    <property type="term" value="C:cytoplasm"/>
    <property type="evidence" value="ECO:0007669"/>
    <property type="project" value="UniProtKB-SubCell"/>
</dbReference>
<comment type="caution">
    <text evidence="5">The sequence shown here is derived from an EMBL/GenBank/DDBJ whole genome shotgun (WGS) entry which is preliminary data.</text>
</comment>
<dbReference type="Pfam" id="PF02634">
    <property type="entry name" value="FdhD-NarQ"/>
    <property type="match status" value="1"/>
</dbReference>
<keyword evidence="6" id="KW-1185">Reference proteome</keyword>
<evidence type="ECO:0000313" key="5">
    <source>
        <dbReference type="EMBL" id="RNF52055.1"/>
    </source>
</evidence>
<feature type="active site" description="Cysteine persulfide intermediate" evidence="3">
    <location>
        <position position="125"/>
    </location>
</feature>
<reference evidence="5 6" key="1">
    <citation type="journal article" date="2012" name="Int. J. Syst. Evol. Microbiol.">
        <title>Marinomonas hwangdonensis sp. nov., isolated from seawater.</title>
        <authorList>
            <person name="Jung Y.T."/>
            <person name="Oh T.K."/>
            <person name="Yoon J.H."/>
        </authorList>
    </citation>
    <scope>NUCLEOTIDE SEQUENCE [LARGE SCALE GENOMIC DNA]</scope>
    <source>
        <strain evidence="5 6">HDW-15</strain>
    </source>
</reference>
<dbReference type="Gene3D" id="3.10.20.10">
    <property type="match status" value="1"/>
</dbReference>
<dbReference type="NCBIfam" id="TIGR00129">
    <property type="entry name" value="fdhD_narQ"/>
    <property type="match status" value="1"/>
</dbReference>
<dbReference type="EMBL" id="RIZG01000002">
    <property type="protein sequence ID" value="RNF52055.1"/>
    <property type="molecule type" value="Genomic_DNA"/>
</dbReference>
<protein>
    <recommendedName>
        <fullName evidence="3">Sulfur carrier protein FdhD</fullName>
    </recommendedName>
</protein>
<feature type="compositionally biased region" description="Polar residues" evidence="4">
    <location>
        <begin position="1"/>
        <end position="14"/>
    </location>
</feature>
<dbReference type="OrthoDB" id="3197277at2"/>
<sequence>MPSSSDSFSGYQRQRFNRCREDQPTPTSEVTDTALLVEEIPLTISVNGIAYAVMMVTPVQLDAFVVGFARSEGIIEHINEVRDIVTQKAHSSMGIDSLSVDLVVSPRRLAQFKQRKQTHLGATGCGLCGIESLAQAMPELPLLPASEPIQLSILAPLRQQLSRFQVLGNQTGAVHAALLISPTGDPIICMEDIGRHNALDKIIGYALQHNIALHNHSVLMSSRCSTELVQKAVRVGLSRLIHLASPSTLAVQLAIHYGLTLIHLPKQDAPRIFAQTFKTHSTYAL</sequence>
<organism evidence="5 6">
    <name type="scientific">Marinomonas hwangdonensis</name>
    <dbReference type="NCBI Taxonomy" id="1053647"/>
    <lineage>
        <taxon>Bacteria</taxon>
        <taxon>Pseudomonadati</taxon>
        <taxon>Pseudomonadota</taxon>
        <taxon>Gammaproteobacteria</taxon>
        <taxon>Oceanospirillales</taxon>
        <taxon>Oceanospirillaceae</taxon>
        <taxon>Marinomonas</taxon>
    </lineage>
</organism>
<keyword evidence="1 3" id="KW-0963">Cytoplasm</keyword>
<dbReference type="GO" id="GO:0006777">
    <property type="term" value="P:Mo-molybdopterin cofactor biosynthetic process"/>
    <property type="evidence" value="ECO:0007669"/>
    <property type="project" value="UniProtKB-UniRule"/>
</dbReference>
<dbReference type="Proteomes" id="UP000280507">
    <property type="component" value="Unassembled WGS sequence"/>
</dbReference>
<gene>
    <name evidence="3 5" type="primary">fdhD</name>
    <name evidence="5" type="ORF">EBI00_03850</name>
</gene>
<dbReference type="Gene3D" id="3.40.140.10">
    <property type="entry name" value="Cytidine Deaminase, domain 2"/>
    <property type="match status" value="1"/>
</dbReference>
<dbReference type="GO" id="GO:0016783">
    <property type="term" value="F:sulfurtransferase activity"/>
    <property type="evidence" value="ECO:0007669"/>
    <property type="project" value="InterPro"/>
</dbReference>
<dbReference type="PANTHER" id="PTHR30592:SF1">
    <property type="entry name" value="SULFUR CARRIER PROTEIN FDHD"/>
    <property type="match status" value="1"/>
</dbReference>
<comment type="caution">
    <text evidence="3">Lacks conserved residue(s) required for the propagation of feature annotation.</text>
</comment>
<keyword evidence="2 3" id="KW-0501">Molybdenum cofactor biosynthesis</keyword>
<accession>A0A3M8Q7Q3</accession>
<evidence type="ECO:0000256" key="1">
    <source>
        <dbReference type="ARBA" id="ARBA00022490"/>
    </source>
</evidence>
<dbReference type="InterPro" id="IPR003786">
    <property type="entry name" value="FdhD"/>
</dbReference>
<comment type="similarity">
    <text evidence="3">Belongs to the FdhD family.</text>
</comment>
<dbReference type="PIRSF" id="PIRSF015626">
    <property type="entry name" value="FdhD"/>
    <property type="match status" value="1"/>
</dbReference>
<dbReference type="PANTHER" id="PTHR30592">
    <property type="entry name" value="FORMATE DEHYDROGENASE"/>
    <property type="match status" value="1"/>
</dbReference>
<evidence type="ECO:0000313" key="6">
    <source>
        <dbReference type="Proteomes" id="UP000280507"/>
    </source>
</evidence>
<evidence type="ECO:0000256" key="4">
    <source>
        <dbReference type="SAM" id="MobiDB-lite"/>
    </source>
</evidence>
<dbReference type="GO" id="GO:0097163">
    <property type="term" value="F:sulfur carrier activity"/>
    <property type="evidence" value="ECO:0007669"/>
    <property type="project" value="UniProtKB-UniRule"/>
</dbReference>